<dbReference type="PIRSF" id="PIRSF012608">
    <property type="entry name" value="UCP012608"/>
    <property type="match status" value="1"/>
</dbReference>
<keyword evidence="2" id="KW-1185">Reference proteome</keyword>
<dbReference type="Proteomes" id="UP000054823">
    <property type="component" value="Unassembled WGS sequence"/>
</dbReference>
<evidence type="ECO:0000313" key="1">
    <source>
        <dbReference type="EMBL" id="CUH52960.1"/>
    </source>
</evidence>
<dbReference type="EMBL" id="CYPW01000024">
    <property type="protein sequence ID" value="CUH52960.1"/>
    <property type="molecule type" value="Genomic_DNA"/>
</dbReference>
<protein>
    <recommendedName>
        <fullName evidence="3">DUF2332 domain-containing protein</fullName>
    </recommendedName>
</protein>
<evidence type="ECO:0008006" key="3">
    <source>
        <dbReference type="Google" id="ProtNLM"/>
    </source>
</evidence>
<proteinExistence type="predicted"/>
<accession>A0A0P1ERP5</accession>
<reference evidence="1 2" key="1">
    <citation type="submission" date="2015-09" db="EMBL/GenBank/DDBJ databases">
        <authorList>
            <consortium name="Swine Surveillance"/>
        </authorList>
    </citation>
    <scope>NUCLEOTIDE SEQUENCE [LARGE SCALE GENOMIC DNA]</scope>
    <source>
        <strain evidence="1 2">CECT 7688</strain>
    </source>
</reference>
<sequence>MSTLSQAFLDQANSCEALDSPFMGRLLRLLAAHWPADTELATRCADFSGDIGPKGHSLPLRIASGLHALVLQNADPALTNVYPPHASSDAIFKTEIIAALHRHDVFLCDWIRNTPQTNEVRRSAVLIAAAQLLAERFDLPLKLSELGASAGLNLMFEKFHLAVGEGYGPQSDVQLAPNWEGPLPPAATLKVAERRGVDLNPLDCHRVDHALRLQAYLWADQAERLTRTRAAIAVHDAQVDGGDAIDWLQTRLSTPETGMVHMVYSTVAWQYFPPEKQRQGTDILMQFGQKASPDAPLAWLSYEADDQTPGAAVTLHLWTGDAPQVWHLGRADFHGRWIKWQGPARLP</sequence>
<dbReference type="RefSeq" id="WP_058240137.1">
    <property type="nucleotide sequence ID" value="NZ_CYPW01000024.1"/>
</dbReference>
<name>A0A0P1ERP5_9RHOB</name>
<organism evidence="1 2">
    <name type="scientific">Shimia marina</name>
    <dbReference type="NCBI Taxonomy" id="321267"/>
    <lineage>
        <taxon>Bacteria</taxon>
        <taxon>Pseudomonadati</taxon>
        <taxon>Pseudomonadota</taxon>
        <taxon>Alphaproteobacteria</taxon>
        <taxon>Rhodobacterales</taxon>
        <taxon>Roseobacteraceae</taxon>
    </lineage>
</organism>
<dbReference type="InterPro" id="IPR011200">
    <property type="entry name" value="UCP012608"/>
</dbReference>
<dbReference type="STRING" id="321267.SHM7688_02407"/>
<dbReference type="AlphaFoldDB" id="A0A0P1ERP5"/>
<evidence type="ECO:0000313" key="2">
    <source>
        <dbReference type="Proteomes" id="UP000054823"/>
    </source>
</evidence>
<dbReference type="OrthoDB" id="7666987at2"/>
<dbReference type="Pfam" id="PF10094">
    <property type="entry name" value="DUF2332"/>
    <property type="match status" value="1"/>
</dbReference>
<gene>
    <name evidence="1" type="ORF">SHM7688_02407</name>
</gene>